<comment type="caution">
    <text evidence="1">The sequence shown here is derived from an EMBL/GenBank/DDBJ whole genome shotgun (WGS) entry which is preliminary data.</text>
</comment>
<reference evidence="1 2" key="1">
    <citation type="submission" date="2024-02" db="EMBL/GenBank/DDBJ databases">
        <title>Identification of pathogenicity and growth-promoting functions of Pseudomonas putida variants.</title>
        <authorList>
            <person name="Sun J."/>
        </authorList>
    </citation>
    <scope>NUCLEOTIDE SEQUENCE [LARGE SCALE GENOMIC DNA]</scope>
    <source>
        <strain evidence="1 2">A04</strain>
    </source>
</reference>
<evidence type="ECO:0000313" key="1">
    <source>
        <dbReference type="EMBL" id="MEJ5903810.1"/>
    </source>
</evidence>
<dbReference type="EMBL" id="JBBHLD010000002">
    <property type="protein sequence ID" value="MEJ5903810.1"/>
    <property type="molecule type" value="Genomic_DNA"/>
</dbReference>
<accession>A0ABU8R1Q6</accession>
<name>A0ABU8R1Q6_9PSED</name>
<dbReference type="Proteomes" id="UP001377692">
    <property type="component" value="Unassembled WGS sequence"/>
</dbReference>
<organism evidence="1 2">
    <name type="scientific">Pseudomonas kermanshahensis</name>
    <dbReference type="NCBI Taxonomy" id="2745482"/>
    <lineage>
        <taxon>Bacteria</taxon>
        <taxon>Pseudomonadati</taxon>
        <taxon>Pseudomonadota</taxon>
        <taxon>Gammaproteobacteria</taxon>
        <taxon>Pseudomonadales</taxon>
        <taxon>Pseudomonadaceae</taxon>
        <taxon>Pseudomonas</taxon>
    </lineage>
</organism>
<proteinExistence type="predicted"/>
<gene>
    <name evidence="1" type="ORF">V7V80_03845</name>
</gene>
<sequence>MSSFEKFSGMQEWPDELAHLKGKKLRRKRDGGIYLVRYPSGEEIGHKPAAYLEPAGCDWTARSHWKTYARILADFEVMP</sequence>
<dbReference type="RefSeq" id="WP_252824907.1">
    <property type="nucleotide sequence ID" value="NZ_CP099575.1"/>
</dbReference>
<keyword evidence="2" id="KW-1185">Reference proteome</keyword>
<evidence type="ECO:0000313" key="2">
    <source>
        <dbReference type="Proteomes" id="UP001377692"/>
    </source>
</evidence>
<protein>
    <submittedName>
        <fullName evidence="1">Uncharacterized protein</fullName>
    </submittedName>
</protein>